<comment type="caution">
    <text evidence="1">The sequence shown here is derived from an EMBL/GenBank/DDBJ whole genome shotgun (WGS) entry which is preliminary data.</text>
</comment>
<dbReference type="Proteomes" id="UP001241072">
    <property type="component" value="Unassembled WGS sequence"/>
</dbReference>
<gene>
    <name evidence="1" type="ORF">Q5716_02665</name>
</gene>
<evidence type="ECO:0000313" key="1">
    <source>
        <dbReference type="EMBL" id="MDO7881122.1"/>
    </source>
</evidence>
<sequence length="589" mass="61520">MTGREPRARRVGLRAVLALLLPATVLSTLLVGVAPATRVDAAATFDPGYIISDAQFYDSDAMTESEIQAFLESKVPTCRVGYVCLKDFTQTTQSKGADPMCTAYTGAANERASRIIYKVAQACGISPRVILVTLQKEQSLVTDDWPTAGQYRAAMGAGCPDTAGCDPAQAGFFQQVYFGAWYLIRYGNPPGTGPGTPWSTNFAWKFAPGRTVDIQYNPNTACGTKSVTIRNQPTASLYIYTPYTPNAAALANLGGIGDACSSYGNRNFWDYYNRWFGDPTAGLDGATVTRISGIDRYEVAVSISQQSFPSPATAPVVYVATGTNYPDALSAAPAAFRQGGPLLLVPPGTALPAPIAAEIQRLRPGKIVVVGGPDSVSEGMFTQLSALAPAGQTVRLGGADRYEASRAIVDYAFDSATRVYVATGANFPDALSAGSPGGVFGVPTVLVRGTDSAVDDATREFLIGLGVTQITIVGGPNSVSQAMQTSLATIAPTTRLSGADRMEASRNIAVDAFGSTGSTEAFIATGYNFPDALAGAVLAAKRSAPLIVVPGSCVPSETRAALKAMGVTKVTLLGGPASLSRNVEYFMPC</sequence>
<organism evidence="1 2">
    <name type="scientific">Antiquaquibacter soli</name>
    <dbReference type="NCBI Taxonomy" id="3064523"/>
    <lineage>
        <taxon>Bacteria</taxon>
        <taxon>Bacillati</taxon>
        <taxon>Actinomycetota</taxon>
        <taxon>Actinomycetes</taxon>
        <taxon>Micrococcales</taxon>
        <taxon>Microbacteriaceae</taxon>
        <taxon>Antiquaquibacter</taxon>
    </lineage>
</organism>
<dbReference type="EMBL" id="JAUQUB010000001">
    <property type="protein sequence ID" value="MDO7881122.1"/>
    <property type="molecule type" value="Genomic_DNA"/>
</dbReference>
<proteinExistence type="predicted"/>
<reference evidence="1 2" key="1">
    <citation type="submission" date="2023-07" db="EMBL/GenBank/DDBJ databases">
        <title>Protaetiibacter sp. nov WY-16 isolated from soil.</title>
        <authorList>
            <person name="Liu B."/>
            <person name="Wan Y."/>
        </authorList>
    </citation>
    <scope>NUCLEOTIDE SEQUENCE [LARGE SCALE GENOMIC DNA]</scope>
    <source>
        <strain evidence="1 2">WY-16</strain>
    </source>
</reference>
<dbReference type="InterPro" id="IPR007253">
    <property type="entry name" value="Cell_wall-bd_2"/>
</dbReference>
<dbReference type="Pfam" id="PF04122">
    <property type="entry name" value="CW_binding_2"/>
    <property type="match status" value="3"/>
</dbReference>
<dbReference type="PANTHER" id="PTHR30032:SF8">
    <property type="entry name" value="GERMINATION-SPECIFIC N-ACETYLMURAMOYL-L-ALANINE AMIDASE"/>
    <property type="match status" value="1"/>
</dbReference>
<protein>
    <submittedName>
        <fullName evidence="1">Cell wall-binding repeat-containing protein</fullName>
    </submittedName>
</protein>
<name>A0ABT9BKZ9_9MICO</name>
<accession>A0ABT9BKZ9</accession>
<keyword evidence="2" id="KW-1185">Reference proteome</keyword>
<dbReference type="InterPro" id="IPR051922">
    <property type="entry name" value="Bact_Sporulation_Assoc"/>
</dbReference>
<dbReference type="Gene3D" id="3.40.50.12090">
    <property type="match status" value="1"/>
</dbReference>
<dbReference type="PANTHER" id="PTHR30032">
    <property type="entry name" value="N-ACETYLMURAMOYL-L-ALANINE AMIDASE-RELATED"/>
    <property type="match status" value="1"/>
</dbReference>
<evidence type="ECO:0000313" key="2">
    <source>
        <dbReference type="Proteomes" id="UP001241072"/>
    </source>
</evidence>